<dbReference type="RefSeq" id="WP_263338429.1">
    <property type="nucleotide sequence ID" value="NZ_JAGSYH010000004.1"/>
</dbReference>
<protein>
    <recommendedName>
        <fullName evidence="3">Septum formation inhibitor-activating ATPase</fullName>
    </recommendedName>
</protein>
<reference evidence="2" key="1">
    <citation type="journal article" date="2019" name="Int. J. Syst. Evol. Microbiol.">
        <title>The Global Catalogue of Microorganisms (GCM) 10K type strain sequencing project: providing services to taxonomists for standard genome sequencing and annotation.</title>
        <authorList>
            <consortium name="The Broad Institute Genomics Platform"/>
            <consortium name="The Broad Institute Genome Sequencing Center for Infectious Disease"/>
            <person name="Wu L."/>
            <person name="Ma J."/>
        </authorList>
    </citation>
    <scope>NUCLEOTIDE SEQUENCE [LARGE SCALE GENOMIC DNA]</scope>
    <source>
        <strain evidence="2">JCM 4087</strain>
    </source>
</reference>
<dbReference type="EMBL" id="JBHSPH010000002">
    <property type="protein sequence ID" value="MFC5862169.1"/>
    <property type="molecule type" value="Genomic_DNA"/>
</dbReference>
<keyword evidence="2" id="KW-1185">Reference proteome</keyword>
<accession>A0ABW1EDX2</accession>
<evidence type="ECO:0000313" key="1">
    <source>
        <dbReference type="EMBL" id="MFC5862169.1"/>
    </source>
</evidence>
<evidence type="ECO:0008006" key="3">
    <source>
        <dbReference type="Google" id="ProtNLM"/>
    </source>
</evidence>
<comment type="caution">
    <text evidence="1">The sequence shown here is derived from an EMBL/GenBank/DDBJ whole genome shotgun (WGS) entry which is preliminary data.</text>
</comment>
<organism evidence="1 2">
    <name type="scientific">Acidicapsa dinghuensis</name>
    <dbReference type="NCBI Taxonomy" id="2218256"/>
    <lineage>
        <taxon>Bacteria</taxon>
        <taxon>Pseudomonadati</taxon>
        <taxon>Acidobacteriota</taxon>
        <taxon>Terriglobia</taxon>
        <taxon>Terriglobales</taxon>
        <taxon>Acidobacteriaceae</taxon>
        <taxon>Acidicapsa</taxon>
    </lineage>
</organism>
<gene>
    <name evidence="1" type="ORF">ACFPT7_07685</name>
</gene>
<sequence>MPQPTLVDLIENAAGSNEPRSAAELKIATGGVDPLGLRQINFQLMDLVLPGLNNVARHIRPYTVIAWAWRRAAHCARATGRAVIPDTEIVDFVDRVEVLFTWSQLLRDAGADLPGRDFLSHLKNRERFAFGGTAWKKMCTARRYSTALSAPVNYGPAVKFLGWIEPTDKRRIFKSSDRVQAALDAFEKGLRKDIHHPAFNRFGPVEVTQDEVLRWSDVWDLTDPTDEEKAAMRASLDGVEGNSALSRASRCIAEQVEFRKGKTGVAEIRSDLCGVPSAFLPSPELADLSAHWRNIQLRQLFRLSLEAILYWASAMTSERPYETSELVRAFLAKAGSARTASKWLHIDADDEVDIPELLETLQACLYQGPESGKLAVQIRRSLAVSLFEKCEDVVTQNRERLPLSRAREEMEALSSQSSSVFLEHVFNSWVFGQHVYWAIGRGLGDARSRGKTILRLRVVPDEGGWTLAPGANARSVPRATPDRLETAVCLMQEAGMIGAKSQ</sequence>
<evidence type="ECO:0000313" key="2">
    <source>
        <dbReference type="Proteomes" id="UP001596091"/>
    </source>
</evidence>
<proteinExistence type="predicted"/>
<name>A0ABW1EDX2_9BACT</name>
<dbReference type="Proteomes" id="UP001596091">
    <property type="component" value="Unassembled WGS sequence"/>
</dbReference>